<evidence type="ECO:0000313" key="2">
    <source>
        <dbReference type="Proteomes" id="UP000093069"/>
    </source>
</evidence>
<dbReference type="KEGG" id="tch:CHITON_1379"/>
<reference evidence="2" key="1">
    <citation type="submission" date="2016-01" db="EMBL/GenBank/DDBJ databases">
        <authorList>
            <person name="Vorgias C.E."/>
        </authorList>
    </citation>
    <scope>NUCLEOTIDE SEQUENCE [LARGE SCALE GENOMIC DNA]</scope>
</reference>
<dbReference type="STRING" id="54262.CHITON_1379"/>
<sequence>MRDELMAIERKLYNLYKLGEMFANQEDPPLIDIFQLLA</sequence>
<proteinExistence type="predicted"/>
<gene>
    <name evidence="1" type="ORF">CHITON_1379</name>
</gene>
<organism evidence="1 2">
    <name type="scientific">Thermococcus chitonophagus</name>
    <dbReference type="NCBI Taxonomy" id="54262"/>
    <lineage>
        <taxon>Archaea</taxon>
        <taxon>Methanobacteriati</taxon>
        <taxon>Methanobacteriota</taxon>
        <taxon>Thermococci</taxon>
        <taxon>Thermococcales</taxon>
        <taxon>Thermococcaceae</taxon>
        <taxon>Thermococcus</taxon>
    </lineage>
</organism>
<protein>
    <submittedName>
        <fullName evidence="1">Uncharacterized protein</fullName>
    </submittedName>
</protein>
<dbReference type="Proteomes" id="UP000093069">
    <property type="component" value="Chromosome I"/>
</dbReference>
<dbReference type="AlphaFoldDB" id="A0A170SN63"/>
<dbReference type="EMBL" id="LN999010">
    <property type="protein sequence ID" value="CUX78158.1"/>
    <property type="molecule type" value="Genomic_DNA"/>
</dbReference>
<accession>A0A170SN63</accession>
<evidence type="ECO:0000313" key="1">
    <source>
        <dbReference type="EMBL" id="CUX78158.1"/>
    </source>
</evidence>
<name>A0A170SN63_9EURY</name>